<dbReference type="RefSeq" id="WP_133121163.1">
    <property type="nucleotide sequence ID" value="NZ_NXIF01000093.1"/>
</dbReference>
<gene>
    <name evidence="1" type="ORF">CP960_13470</name>
</gene>
<evidence type="ECO:0000313" key="1">
    <source>
        <dbReference type="EMBL" id="PKI79635.1"/>
    </source>
</evidence>
<comment type="caution">
    <text evidence="1">The sequence shown here is derived from an EMBL/GenBank/DDBJ whole genome shotgun (WGS) entry which is preliminary data.</text>
</comment>
<proteinExistence type="predicted"/>
<keyword evidence="2" id="KW-1185">Reference proteome</keyword>
<evidence type="ECO:0000313" key="2">
    <source>
        <dbReference type="Proteomes" id="UP000233248"/>
    </source>
</evidence>
<reference evidence="1 2" key="1">
    <citation type="submission" date="2017-09" db="EMBL/GenBank/DDBJ databases">
        <title>Genomics of the genus Arcobacter.</title>
        <authorList>
            <person name="Perez-Cataluna A."/>
            <person name="Figueras M.J."/>
            <person name="Salas-Masso N."/>
        </authorList>
    </citation>
    <scope>NUCLEOTIDE SEQUENCE [LARGE SCALE GENOMIC DNA]</scope>
    <source>
        <strain evidence="1 2">DSM 18005</strain>
    </source>
</reference>
<sequence>MSKIIENIDKQLRPQITQTIKSRIKLLNYRSDLPDILNESLSVYKLNGISKVNSPYEFEVVFV</sequence>
<name>A0A2N1IZA5_9BACT</name>
<dbReference type="EMBL" id="NXIF01000093">
    <property type="protein sequence ID" value="PKI79635.1"/>
    <property type="molecule type" value="Genomic_DNA"/>
</dbReference>
<dbReference type="AlphaFoldDB" id="A0A2N1IZA5"/>
<feature type="non-terminal residue" evidence="1">
    <location>
        <position position="63"/>
    </location>
</feature>
<dbReference type="Proteomes" id="UP000233248">
    <property type="component" value="Unassembled WGS sequence"/>
</dbReference>
<organism evidence="1 2">
    <name type="scientific">Malaciobacter halophilus</name>
    <dbReference type="NCBI Taxonomy" id="197482"/>
    <lineage>
        <taxon>Bacteria</taxon>
        <taxon>Pseudomonadati</taxon>
        <taxon>Campylobacterota</taxon>
        <taxon>Epsilonproteobacteria</taxon>
        <taxon>Campylobacterales</taxon>
        <taxon>Arcobacteraceae</taxon>
        <taxon>Malaciobacter</taxon>
    </lineage>
</organism>
<protein>
    <submittedName>
        <fullName evidence="1">Uncharacterized protein</fullName>
    </submittedName>
</protein>
<accession>A0A2N1IZA5</accession>